<name>A0A665TYD4_ECHNA</name>
<reference evidence="1" key="1">
    <citation type="submission" date="2021-04" db="EMBL/GenBank/DDBJ databases">
        <authorList>
            <consortium name="Wellcome Sanger Institute Data Sharing"/>
        </authorList>
    </citation>
    <scope>NUCLEOTIDE SEQUENCE [LARGE SCALE GENOMIC DNA]</scope>
</reference>
<dbReference type="Proteomes" id="UP000472264">
    <property type="component" value="Chromosome 1"/>
</dbReference>
<organism evidence="1 2">
    <name type="scientific">Echeneis naucrates</name>
    <name type="common">Live sharksucker</name>
    <dbReference type="NCBI Taxonomy" id="173247"/>
    <lineage>
        <taxon>Eukaryota</taxon>
        <taxon>Metazoa</taxon>
        <taxon>Chordata</taxon>
        <taxon>Craniata</taxon>
        <taxon>Vertebrata</taxon>
        <taxon>Euteleostomi</taxon>
        <taxon>Actinopterygii</taxon>
        <taxon>Neopterygii</taxon>
        <taxon>Teleostei</taxon>
        <taxon>Neoteleostei</taxon>
        <taxon>Acanthomorphata</taxon>
        <taxon>Carangaria</taxon>
        <taxon>Carangiformes</taxon>
        <taxon>Echeneidae</taxon>
        <taxon>Echeneis</taxon>
    </lineage>
</organism>
<dbReference type="Ensembl" id="ENSENLT00000012591.1">
    <property type="protein sequence ID" value="ENSENLP00000012081.1"/>
    <property type="gene ID" value="ENSENLG00000005780.1"/>
</dbReference>
<dbReference type="PANTHER" id="PTHR33443:SF30">
    <property type="entry name" value="SARCOSINE DEHYDROGENASE-2C PROTEIN"/>
    <property type="match status" value="1"/>
</dbReference>
<evidence type="ECO:0000313" key="2">
    <source>
        <dbReference type="Proteomes" id="UP000472264"/>
    </source>
</evidence>
<proteinExistence type="predicted"/>
<protein>
    <submittedName>
        <fullName evidence="1">Uncharacterized protein</fullName>
    </submittedName>
</protein>
<accession>A0A665TYD4</accession>
<dbReference type="PANTHER" id="PTHR33443">
    <property type="entry name" value="ZGC:112980"/>
    <property type="match status" value="1"/>
</dbReference>
<sequence>MCSTGDSEDVIIILSDDEDEDELGLSCSEPSVYIVEAEDVKKGDNCRLPPVVLDEDLVVTFSRRAEVLPHARYDCPIHPFTPTDCELNAPVADNQLMCDQCFCYICDKLASACVLWCHSGICHCNSHKRSEFWNNLRNGELLGGLKAFQLTLSEIDIHLRQAGARCPAEHEEQVCSAVTVVCRSLTVTQSCSLQSFCVLFQPFVCVPTHCSLCVRPWKDVLLVSVLKGQNVCGFRKEKGKKDILNELLSVVILRTELLQRQHRYRELCRYLLVVYISGSFQQVKDLIPFFMCKEGDLMSACNSFFPCLSPAVFLFYFRIFKTATAPKLIVTQPAELCHSDAPWEPIKGHVKIFTQNGSLWAITLFSVGATPLKRAELVKFALRVQRCSPGVFTDVGAQPASLLLLEIFVLSLKFHRIYSIHVVLNCLYFQEYPDQALLLLVTGALGLRILSGPLRPALPVLHTYQVFSLFLSICLWTLNLKS</sequence>
<dbReference type="InterPro" id="IPR053234">
    <property type="entry name" value="RPM1_Interactor"/>
</dbReference>
<dbReference type="OMA" id="LWAFQWL"/>
<evidence type="ECO:0000313" key="1">
    <source>
        <dbReference type="Ensembl" id="ENSENLP00000012081.1"/>
    </source>
</evidence>
<dbReference type="AlphaFoldDB" id="A0A665TYD4"/>
<dbReference type="InParanoid" id="A0A665TYD4"/>
<reference evidence="1" key="2">
    <citation type="submission" date="2025-08" db="UniProtKB">
        <authorList>
            <consortium name="Ensembl"/>
        </authorList>
    </citation>
    <scope>IDENTIFICATION</scope>
</reference>
<keyword evidence="2" id="KW-1185">Reference proteome</keyword>
<reference evidence="1" key="3">
    <citation type="submission" date="2025-09" db="UniProtKB">
        <authorList>
            <consortium name="Ensembl"/>
        </authorList>
    </citation>
    <scope>IDENTIFICATION</scope>
</reference>